<evidence type="ECO:0000313" key="3">
    <source>
        <dbReference type="Proteomes" id="UP000182975"/>
    </source>
</evidence>
<keyword evidence="3" id="KW-1185">Reference proteome</keyword>
<sequence length="145" mass="15785">MLRRRRSMRVPLCSTKHSKGPISWVPFRYSAQCTPPSPLRSALRSVSTLRPRGGAIWGTLSGILQRIGGSNPERGAQPSGLCTKEREARRPQTQAKRRGCRVPLCSTKHSKGPILNCGLVSVREELPSAVARAGKPPLVVGVLRV</sequence>
<dbReference type="Proteomes" id="UP000182975">
    <property type="component" value="Unassembled WGS sequence"/>
</dbReference>
<organism evidence="2 3">
    <name type="scientific">Denitrobacterium detoxificans</name>
    <dbReference type="NCBI Taxonomy" id="79604"/>
    <lineage>
        <taxon>Bacteria</taxon>
        <taxon>Bacillati</taxon>
        <taxon>Actinomycetota</taxon>
        <taxon>Coriobacteriia</taxon>
        <taxon>Eggerthellales</taxon>
        <taxon>Eggerthellaceae</taxon>
        <taxon>Denitrobacterium</taxon>
    </lineage>
</organism>
<name>A0A1H8RE86_9ACTN</name>
<reference evidence="3" key="1">
    <citation type="submission" date="2016-10" db="EMBL/GenBank/DDBJ databases">
        <authorList>
            <person name="Varghese N."/>
        </authorList>
    </citation>
    <scope>NUCLEOTIDE SEQUENCE [LARGE SCALE GENOMIC DNA]</scope>
    <source>
        <strain evidence="3">DSM 21843</strain>
    </source>
</reference>
<dbReference type="AlphaFoldDB" id="A0A1H8RE86"/>
<proteinExistence type="predicted"/>
<gene>
    <name evidence="2" type="ORF">SAMN02910314_00789</name>
</gene>
<dbReference type="EMBL" id="FOEC01000003">
    <property type="protein sequence ID" value="SEO64839.1"/>
    <property type="molecule type" value="Genomic_DNA"/>
</dbReference>
<accession>A0A1H8RE86</accession>
<feature type="region of interest" description="Disordered" evidence="1">
    <location>
        <begin position="68"/>
        <end position="95"/>
    </location>
</feature>
<protein>
    <submittedName>
        <fullName evidence="2">Uncharacterized protein</fullName>
    </submittedName>
</protein>
<evidence type="ECO:0000256" key="1">
    <source>
        <dbReference type="SAM" id="MobiDB-lite"/>
    </source>
</evidence>
<evidence type="ECO:0000313" key="2">
    <source>
        <dbReference type="EMBL" id="SEO64839.1"/>
    </source>
</evidence>